<dbReference type="Proteomes" id="UP000515152">
    <property type="component" value="Chromosome 18"/>
</dbReference>
<sequence>MECHNNLRPGLQVCSTSNSLIVSTLKKARYCPYGSSPRRPRRQAISTGDLKDLMRERAQMLLSFLPAPYARPPKSQQSTPMEFHKTDFTFLTFIDKLWNIVESDMFLSAWWTVDGTAIVIDKALFKQEILERNGPRIFASRNLKHFHRQLYVRGFNSSAGPDNENMGQCDTVHGIKLQMFSSPYFQRGQGRLLAHFDGKKVDLPAVDGQAEGAGCGGVAGGTVSGPPVSGPQPCRPCTSSSHPRSFPAILERVTSRHTGESPVQFSGEESSCSTEESNLIQVLQSYIHVENKHLLNRVPSPDVSL</sequence>
<dbReference type="KEGG" id="char:116224681"/>
<organism evidence="6 7">
    <name type="scientific">Clupea harengus</name>
    <name type="common">Atlantic herring</name>
    <dbReference type="NCBI Taxonomy" id="7950"/>
    <lineage>
        <taxon>Eukaryota</taxon>
        <taxon>Metazoa</taxon>
        <taxon>Chordata</taxon>
        <taxon>Craniata</taxon>
        <taxon>Vertebrata</taxon>
        <taxon>Euteleostomi</taxon>
        <taxon>Actinopterygii</taxon>
        <taxon>Neopterygii</taxon>
        <taxon>Teleostei</taxon>
        <taxon>Clupei</taxon>
        <taxon>Clupeiformes</taxon>
        <taxon>Clupeoidei</taxon>
        <taxon>Clupeidae</taxon>
        <taxon>Clupea</taxon>
    </lineage>
</organism>
<dbReference type="AlphaFoldDB" id="A0A6P8GPD3"/>
<keyword evidence="3" id="KW-0238">DNA-binding</keyword>
<dbReference type="GO" id="GO:0005634">
    <property type="term" value="C:nucleus"/>
    <property type="evidence" value="ECO:0007669"/>
    <property type="project" value="UniProtKB-SubCell"/>
</dbReference>
<evidence type="ECO:0000256" key="1">
    <source>
        <dbReference type="ARBA" id="ARBA00004123"/>
    </source>
</evidence>
<evidence type="ECO:0000313" key="6">
    <source>
        <dbReference type="Proteomes" id="UP000515152"/>
    </source>
</evidence>
<dbReference type="PANTHER" id="PTHR10015:SF427">
    <property type="entry name" value="HEAT SHOCK FACTOR PROTEIN"/>
    <property type="match status" value="1"/>
</dbReference>
<dbReference type="InterPro" id="IPR036390">
    <property type="entry name" value="WH_DNA-bd_sf"/>
</dbReference>
<feature type="domain" description="HSF-type DNA-binding" evidence="5">
    <location>
        <begin position="93"/>
        <end position="196"/>
    </location>
</feature>
<evidence type="ECO:0000256" key="3">
    <source>
        <dbReference type="ARBA" id="ARBA00023125"/>
    </source>
</evidence>
<gene>
    <name evidence="7" type="primary">LOC116224681</name>
</gene>
<comment type="subcellular location">
    <subcellularLocation>
        <location evidence="1">Nucleus</location>
    </subcellularLocation>
</comment>
<comment type="similarity">
    <text evidence="2">Belongs to the HSF family.</text>
</comment>
<evidence type="ECO:0000256" key="4">
    <source>
        <dbReference type="ARBA" id="ARBA00023242"/>
    </source>
</evidence>
<accession>A0A6P8GPD3</accession>
<name>A0A6P8GPD3_CLUHA</name>
<keyword evidence="4" id="KW-0539">Nucleus</keyword>
<evidence type="ECO:0000259" key="5">
    <source>
        <dbReference type="Pfam" id="PF00447"/>
    </source>
</evidence>
<dbReference type="Gene3D" id="1.10.10.10">
    <property type="entry name" value="Winged helix-like DNA-binding domain superfamily/Winged helix DNA-binding domain"/>
    <property type="match status" value="1"/>
</dbReference>
<keyword evidence="6" id="KW-1185">Reference proteome</keyword>
<dbReference type="OrthoDB" id="8964809at2759"/>
<dbReference type="InterPro" id="IPR036388">
    <property type="entry name" value="WH-like_DNA-bd_sf"/>
</dbReference>
<reference evidence="7" key="1">
    <citation type="submission" date="2025-08" db="UniProtKB">
        <authorList>
            <consortium name="RefSeq"/>
        </authorList>
    </citation>
    <scope>IDENTIFICATION</scope>
</reference>
<evidence type="ECO:0000313" key="7">
    <source>
        <dbReference type="RefSeq" id="XP_031441089.1"/>
    </source>
</evidence>
<dbReference type="GO" id="GO:0043565">
    <property type="term" value="F:sequence-specific DNA binding"/>
    <property type="evidence" value="ECO:0007669"/>
    <property type="project" value="InterPro"/>
</dbReference>
<dbReference type="SUPFAM" id="SSF46785">
    <property type="entry name" value="Winged helix' DNA-binding domain"/>
    <property type="match status" value="1"/>
</dbReference>
<proteinExistence type="inferred from homology"/>
<dbReference type="Pfam" id="PF00447">
    <property type="entry name" value="HSF_DNA-bind"/>
    <property type="match status" value="1"/>
</dbReference>
<dbReference type="InterPro" id="IPR000232">
    <property type="entry name" value="HSF_DNA-bd"/>
</dbReference>
<dbReference type="GeneID" id="116224681"/>
<dbReference type="GO" id="GO:0003700">
    <property type="term" value="F:DNA-binding transcription factor activity"/>
    <property type="evidence" value="ECO:0007669"/>
    <property type="project" value="InterPro"/>
</dbReference>
<dbReference type="PANTHER" id="PTHR10015">
    <property type="entry name" value="HEAT SHOCK TRANSCRIPTION FACTOR"/>
    <property type="match status" value="1"/>
</dbReference>
<dbReference type="RefSeq" id="XP_031441089.1">
    <property type="nucleotide sequence ID" value="XM_031585229.2"/>
</dbReference>
<protein>
    <submittedName>
        <fullName evidence="7">Uncharacterized protein LOC116224681</fullName>
    </submittedName>
</protein>
<evidence type="ECO:0000256" key="2">
    <source>
        <dbReference type="ARBA" id="ARBA00006403"/>
    </source>
</evidence>